<dbReference type="Proteomes" id="UP000193922">
    <property type="component" value="Unassembled WGS sequence"/>
</dbReference>
<evidence type="ECO:0000313" key="1">
    <source>
        <dbReference type="EMBL" id="ORX72669.1"/>
    </source>
</evidence>
<protein>
    <submittedName>
        <fullName evidence="1">Uncharacterized protein</fullName>
    </submittedName>
</protein>
<name>A0A1Y1WGN1_9FUNG</name>
<proteinExistence type="predicted"/>
<keyword evidence="2" id="KW-1185">Reference proteome</keyword>
<dbReference type="RefSeq" id="XP_040746009.1">
    <property type="nucleotide sequence ID" value="XM_040886419.1"/>
</dbReference>
<gene>
    <name evidence="1" type="ORF">DL89DRAFT_264876</name>
</gene>
<dbReference type="AlphaFoldDB" id="A0A1Y1WGN1"/>
<sequence>MESSFLRLGWWPIANIICVADSCVSRLEAIESLNSRADGIMSQLTAIEDNLSYYWTEATAQLKKIQSQMLSIGESGIMDLINMAVGMGMSMAGMGAFSGVARQLISYIFALATQAAEQGLLNGIPRYNMSSMSQWQTMAQGFIQSENAADVAIANISFVGGEAQKLVNLSFEIVLKNPLLSTIVGVGILAISDYSGWQSQISSRNSVLSNSASSLYIMASNELPNIDQVGSWLRLPDQILAILQLFPILFSAEMNLFTLISSGASSFFSSIQASGILRHDELLHYNDDQYLPTPTPLDWQAGESLGVPVANAVHITLCLRS</sequence>
<dbReference type="GeneID" id="63803067"/>
<reference evidence="1 2" key="1">
    <citation type="submission" date="2016-07" db="EMBL/GenBank/DDBJ databases">
        <title>Pervasive Adenine N6-methylation of Active Genes in Fungi.</title>
        <authorList>
            <consortium name="DOE Joint Genome Institute"/>
            <person name="Mondo S.J."/>
            <person name="Dannebaum R.O."/>
            <person name="Kuo R.C."/>
            <person name="Labutti K."/>
            <person name="Haridas S."/>
            <person name="Kuo A."/>
            <person name="Salamov A."/>
            <person name="Ahrendt S.R."/>
            <person name="Lipzen A."/>
            <person name="Sullivan W."/>
            <person name="Andreopoulos W.B."/>
            <person name="Clum A."/>
            <person name="Lindquist E."/>
            <person name="Daum C."/>
            <person name="Ramamoorthy G.K."/>
            <person name="Gryganskyi A."/>
            <person name="Culley D."/>
            <person name="Magnuson J.K."/>
            <person name="James T.Y."/>
            <person name="O'Malley M.A."/>
            <person name="Stajich J.E."/>
            <person name="Spatafora J.W."/>
            <person name="Visel A."/>
            <person name="Grigoriev I.V."/>
        </authorList>
    </citation>
    <scope>NUCLEOTIDE SEQUENCE [LARGE SCALE GENOMIC DNA]</scope>
    <source>
        <strain evidence="1 2">ATCC 12442</strain>
    </source>
</reference>
<dbReference type="EMBL" id="MCFD01000002">
    <property type="protein sequence ID" value="ORX72669.1"/>
    <property type="molecule type" value="Genomic_DNA"/>
</dbReference>
<organism evidence="1 2">
    <name type="scientific">Linderina pennispora</name>
    <dbReference type="NCBI Taxonomy" id="61395"/>
    <lineage>
        <taxon>Eukaryota</taxon>
        <taxon>Fungi</taxon>
        <taxon>Fungi incertae sedis</taxon>
        <taxon>Zoopagomycota</taxon>
        <taxon>Kickxellomycotina</taxon>
        <taxon>Kickxellomycetes</taxon>
        <taxon>Kickxellales</taxon>
        <taxon>Kickxellaceae</taxon>
        <taxon>Linderina</taxon>
    </lineage>
</organism>
<accession>A0A1Y1WGN1</accession>
<evidence type="ECO:0000313" key="2">
    <source>
        <dbReference type="Proteomes" id="UP000193922"/>
    </source>
</evidence>
<comment type="caution">
    <text evidence="1">The sequence shown here is derived from an EMBL/GenBank/DDBJ whole genome shotgun (WGS) entry which is preliminary data.</text>
</comment>